<dbReference type="PANTHER" id="PTHR23155">
    <property type="entry name" value="DISEASE RESISTANCE PROTEIN RP"/>
    <property type="match status" value="1"/>
</dbReference>
<dbReference type="Gene3D" id="1.10.10.10">
    <property type="entry name" value="Winged helix-like DNA-binding domain superfamily/Winged helix DNA-binding domain"/>
    <property type="match status" value="1"/>
</dbReference>
<dbReference type="AlphaFoldDB" id="A0A1D6J2R0"/>
<dbReference type="Gene3D" id="1.20.5.4130">
    <property type="match status" value="1"/>
</dbReference>
<dbReference type="SUPFAM" id="SSF52058">
    <property type="entry name" value="L domain-like"/>
    <property type="match status" value="1"/>
</dbReference>
<evidence type="ECO:0000259" key="9">
    <source>
        <dbReference type="Pfam" id="PF18052"/>
    </source>
</evidence>
<keyword evidence="4" id="KW-0547">Nucleotide-binding</keyword>
<dbReference type="InterPro" id="IPR044974">
    <property type="entry name" value="Disease_R_plants"/>
</dbReference>
<dbReference type="RefSeq" id="XP_020401600.1">
    <property type="nucleotide sequence ID" value="XM_020546011.3"/>
</dbReference>
<dbReference type="FunFam" id="1.10.10.10:FF:000322">
    <property type="entry name" value="Probable disease resistance protein At1g63360"/>
    <property type="match status" value="1"/>
</dbReference>
<evidence type="ECO:0000256" key="2">
    <source>
        <dbReference type="ARBA" id="ARBA00022614"/>
    </source>
</evidence>
<dbReference type="InterPro" id="IPR041118">
    <property type="entry name" value="Rx_N"/>
</dbReference>
<keyword evidence="14" id="KW-1185">Reference proteome</keyword>
<reference evidence="13" key="4">
    <citation type="submission" date="2021-05" db="UniProtKB">
        <authorList>
            <consortium name="EnsemblPlants"/>
        </authorList>
    </citation>
    <scope>IDENTIFICATION</scope>
    <source>
        <strain evidence="13">cv. B73</strain>
    </source>
</reference>
<dbReference type="PaxDb" id="4577-GRMZM2G142680_P01"/>
<evidence type="ECO:0000313" key="12">
    <source>
        <dbReference type="EMBL" id="AQK42327.1"/>
    </source>
</evidence>
<dbReference type="eggNOG" id="KOG4658">
    <property type="taxonomic scope" value="Eukaryota"/>
</dbReference>
<dbReference type="PRINTS" id="PR00364">
    <property type="entry name" value="DISEASERSIST"/>
</dbReference>
<dbReference type="GO" id="GO:0098542">
    <property type="term" value="P:defense response to other organism"/>
    <property type="evidence" value="ECO:0000318"/>
    <property type="project" value="GO_Central"/>
</dbReference>
<evidence type="ECO:0000313" key="13">
    <source>
        <dbReference type="EnsemblPlants" id="Zm00001eb418840_P001"/>
    </source>
</evidence>
<dbReference type="Gene3D" id="3.80.10.10">
    <property type="entry name" value="Ribonuclease Inhibitor"/>
    <property type="match status" value="1"/>
</dbReference>
<keyword evidence="3" id="KW-0677">Repeat</keyword>
<dbReference type="InterPro" id="IPR042197">
    <property type="entry name" value="Apaf_helical"/>
</dbReference>
<dbReference type="Gene3D" id="3.40.50.300">
    <property type="entry name" value="P-loop containing nucleotide triphosphate hydrolases"/>
    <property type="match status" value="1"/>
</dbReference>
<evidence type="ECO:0000259" key="10">
    <source>
        <dbReference type="Pfam" id="PF23559"/>
    </source>
</evidence>
<dbReference type="OrthoDB" id="691197at2759"/>
<dbReference type="GO" id="GO:0042742">
    <property type="term" value="P:defense response to bacterium"/>
    <property type="evidence" value="ECO:0007669"/>
    <property type="project" value="UniProtKB-ARBA"/>
</dbReference>
<dbReference type="SMR" id="A0A1D6J2R0"/>
<evidence type="ECO:0008006" key="15">
    <source>
        <dbReference type="Google" id="ProtNLM"/>
    </source>
</evidence>
<name>A0A1D6J2R0_MAIZE</name>
<dbReference type="Pfam" id="PF23559">
    <property type="entry name" value="WHD_DRP"/>
    <property type="match status" value="1"/>
</dbReference>
<feature type="domain" description="Disease resistance N-terminal" evidence="9">
    <location>
        <begin position="7"/>
        <end position="89"/>
    </location>
</feature>
<evidence type="ECO:0000256" key="6">
    <source>
        <dbReference type="ARBA" id="ARBA00023054"/>
    </source>
</evidence>
<comment type="similarity">
    <text evidence="1">Belongs to the disease resistance NB-LRR family.</text>
</comment>
<dbReference type="EnsemblPlants" id="Zm00001eb418840_T001">
    <property type="protein sequence ID" value="Zm00001eb418840_P001"/>
    <property type="gene ID" value="Zm00001eb418840"/>
</dbReference>
<dbReference type="PANTHER" id="PTHR23155:SF1116">
    <property type="entry name" value="OS12G0273300 PROTEIN"/>
    <property type="match status" value="1"/>
</dbReference>
<feature type="coiled-coil region" evidence="7">
    <location>
        <begin position="26"/>
        <end position="53"/>
    </location>
</feature>
<dbReference type="Gramene" id="Zm00001eb418840_T001">
    <property type="protein sequence ID" value="Zm00001eb418840_P001"/>
    <property type="gene ID" value="Zm00001eb418840"/>
</dbReference>
<keyword evidence="6 7" id="KW-0175">Coiled coil</keyword>
<dbReference type="InterPro" id="IPR002182">
    <property type="entry name" value="NB-ARC"/>
</dbReference>
<accession>A0A1D6J2R0</accession>
<feature type="domain" description="Disease resistance R13L4/SHOC-2-like LRR" evidence="11">
    <location>
        <begin position="563"/>
        <end position="973"/>
    </location>
</feature>
<organism evidence="12">
    <name type="scientific">Zea mays</name>
    <name type="common">Maize</name>
    <dbReference type="NCBI Taxonomy" id="4577"/>
    <lineage>
        <taxon>Eukaryota</taxon>
        <taxon>Viridiplantae</taxon>
        <taxon>Streptophyta</taxon>
        <taxon>Embryophyta</taxon>
        <taxon>Tracheophyta</taxon>
        <taxon>Spermatophyta</taxon>
        <taxon>Magnoliopsida</taxon>
        <taxon>Liliopsida</taxon>
        <taxon>Poales</taxon>
        <taxon>Poaceae</taxon>
        <taxon>PACMAD clade</taxon>
        <taxon>Panicoideae</taxon>
        <taxon>Andropogonodae</taxon>
        <taxon>Andropogoneae</taxon>
        <taxon>Tripsacinae</taxon>
        <taxon>Zea</taxon>
    </lineage>
</organism>
<dbReference type="SUPFAM" id="SSF52540">
    <property type="entry name" value="P-loop containing nucleoside triphosphate hydrolases"/>
    <property type="match status" value="1"/>
</dbReference>
<dbReference type="GO" id="GO:0043531">
    <property type="term" value="F:ADP binding"/>
    <property type="evidence" value="ECO:0007669"/>
    <property type="project" value="InterPro"/>
</dbReference>
<dbReference type="Pfam" id="PF18052">
    <property type="entry name" value="Rx_N"/>
    <property type="match status" value="1"/>
</dbReference>
<dbReference type="InterPro" id="IPR038005">
    <property type="entry name" value="RX-like_CC"/>
</dbReference>
<dbReference type="GO" id="GO:0009626">
    <property type="term" value="P:plant-type hypersensitive response"/>
    <property type="evidence" value="ECO:0007669"/>
    <property type="project" value="UniProtKB-ARBA"/>
</dbReference>
<evidence type="ECO:0000256" key="7">
    <source>
        <dbReference type="SAM" id="Coils"/>
    </source>
</evidence>
<dbReference type="Pfam" id="PF00931">
    <property type="entry name" value="NB-ARC"/>
    <property type="match status" value="1"/>
</dbReference>
<dbReference type="GO" id="GO:0002758">
    <property type="term" value="P:innate immune response-activating signaling pathway"/>
    <property type="evidence" value="ECO:0007669"/>
    <property type="project" value="UniProtKB-ARBA"/>
</dbReference>
<evidence type="ECO:0000256" key="3">
    <source>
        <dbReference type="ARBA" id="ARBA00022737"/>
    </source>
</evidence>
<dbReference type="OMA" id="TEEYKMQ"/>
<dbReference type="InterPro" id="IPR032675">
    <property type="entry name" value="LRR_dom_sf"/>
</dbReference>
<dbReference type="CDD" id="cd14798">
    <property type="entry name" value="RX-CC_like"/>
    <property type="match status" value="1"/>
</dbReference>
<gene>
    <name evidence="13" type="primary">LOC103641434</name>
    <name evidence="12" type="ORF">ZEAMMB73_Zm00001d024924</name>
</gene>
<reference evidence="13" key="3">
    <citation type="submission" date="2019-07" db="EMBL/GenBank/DDBJ databases">
        <authorList>
            <person name="Seetharam A."/>
            <person name="Woodhouse M."/>
            <person name="Cannon E."/>
        </authorList>
    </citation>
    <scope>NUCLEOTIDE SEQUENCE [LARGE SCALE GENOMIC DNA]</scope>
    <source>
        <strain evidence="13">cv. B73</strain>
    </source>
</reference>
<keyword evidence="5" id="KW-0611">Plant defense</keyword>
<evidence type="ECO:0000259" key="11">
    <source>
        <dbReference type="Pfam" id="PF23598"/>
    </source>
</evidence>
<dbReference type="EMBL" id="CM000786">
    <property type="protein sequence ID" value="AQK42327.1"/>
    <property type="molecule type" value="Genomic_DNA"/>
</dbReference>
<accession>A0A3L6GBE1</accession>
<evidence type="ECO:0000256" key="4">
    <source>
        <dbReference type="ARBA" id="ARBA00022741"/>
    </source>
</evidence>
<dbReference type="InterPro" id="IPR055414">
    <property type="entry name" value="LRR_R13L4/SHOC2-like"/>
</dbReference>
<dbReference type="Proteomes" id="UP000007305">
    <property type="component" value="Chromosome 10"/>
</dbReference>
<dbReference type="InterPro" id="IPR036388">
    <property type="entry name" value="WH-like_DNA-bd_sf"/>
</dbReference>
<proteinExistence type="inferred from homology"/>
<evidence type="ECO:0000256" key="5">
    <source>
        <dbReference type="ARBA" id="ARBA00022821"/>
    </source>
</evidence>
<feature type="domain" description="NB-ARC" evidence="8">
    <location>
        <begin position="198"/>
        <end position="344"/>
    </location>
</feature>
<keyword evidence="2" id="KW-0433">Leucine-rich repeat</keyword>
<evidence type="ECO:0000256" key="1">
    <source>
        <dbReference type="ARBA" id="ARBA00008894"/>
    </source>
</evidence>
<dbReference type="ExpressionAtlas" id="A0A1D6J2R0">
    <property type="expression patterns" value="baseline and differential"/>
</dbReference>
<protein>
    <recommendedName>
        <fullName evidence="15">AAA+ ATPase domain-containing protein</fullName>
    </recommendedName>
</protein>
<sequence>MDLVAGAVGSIIRKLGELLQAEYKLQAGLLEQIESLKNELESAHAALRTVSEVPPEQLDPQVRLWAREVREASYDMEDILDTFLVDGAPADGLGKGRRLLKKMEKLFRKSKERHAIAGAIQKMKGRLQEVADRRDRYAVPVAAPAPVRTLDPRLVYMHREAAQLVGIDKTKAELMAMLLPLSSSRCPEDDVDVSASDGDKMKIVSVVGAGGLGKTTLAKAVYDELKPRYDHGAFVSVGRKPDLVQVFTSIFFHLDEQKYNAIREVKDLQLLAGELRRFLQDKRYLIVIDDVWDTKSWDTIKLAFDQKNKQSRVITTTRNRQVASSEEVYELHPLSHDSSKKLFYMRLFWGEDKCPANHPEEASQRILDKCGGVPLAIITMASLLVGKSREYWLEVCNSPGFYRGKDTNEQVDDTVWILSLSYYDLPSYLKTCLLYLSVYPEDYEIEKHRLIWKWVAEGFIEKNAGSSSLFEQGEEYFHELINRSMIEAMEFDEGFGIIIGCRVHDMVLDLIRDISNKENFVTVSYDDGRRGTTSSSSRNVVRRLAHQNRRMTEDNPVEGSMTHLRSLVACGCDMDGWVMHSSSTLLLRVLALEQCCTPPSMDIGHLGKLLHLRYLGLRGTLVDKLPDEIGSLKLLQALDLLGTGISRLPRTVCLLTQLKYLYGDACTIVPNGFLGKVTSLEELHIHPPSEGDEYNQQQFMQDLGTHQGEIRVLDLMRFRDEFDDLSMESGLVQALGSLHKLQTLLVSSDYTKQQVAQYSWDTAALPRCLRILVFVDLRFHHVPSSINPASLPNLSRLELSVGHLDEASLRALGGLPGLTYLTLTAADWLKSSCKASVVDVVVADGFFLKLRSLRLYGWMLQLVPSEDSTSVSFNIWKGDEDVVALGFCRTSVAAPMTSSIIMPDLIDLWFYVPVRALCKSRNGSICDSLGWECLPSLHKIDAVVDSKGAYIGDVKKVEAEMRQAAKLHPNQPIINILLLNQYI</sequence>
<dbReference type="Pfam" id="PF23598">
    <property type="entry name" value="LRR_14"/>
    <property type="match status" value="1"/>
</dbReference>
<dbReference type="InterPro" id="IPR058922">
    <property type="entry name" value="WHD_DRP"/>
</dbReference>
<evidence type="ECO:0000259" key="8">
    <source>
        <dbReference type="Pfam" id="PF00931"/>
    </source>
</evidence>
<feature type="domain" description="Disease resistance protein winged helix" evidence="10">
    <location>
        <begin position="438"/>
        <end position="511"/>
    </location>
</feature>
<dbReference type="InterPro" id="IPR027417">
    <property type="entry name" value="P-loop_NTPase"/>
</dbReference>
<dbReference type="Gene3D" id="1.10.8.430">
    <property type="entry name" value="Helical domain of apoptotic protease-activating factors"/>
    <property type="match status" value="1"/>
</dbReference>
<reference evidence="12" key="2">
    <citation type="submission" date="2015-12" db="EMBL/GenBank/DDBJ databases">
        <title>Update maize B73 reference genome by single molecule sequencing technologies.</title>
        <authorList>
            <consortium name="Maize Genome Sequencing Project"/>
            <person name="Ware D."/>
        </authorList>
    </citation>
    <scope>NUCLEOTIDE SEQUENCE</scope>
    <source>
        <tissue evidence="12">Seedling</tissue>
    </source>
</reference>
<evidence type="ECO:0000313" key="14">
    <source>
        <dbReference type="Proteomes" id="UP000007305"/>
    </source>
</evidence>
<reference evidence="14" key="1">
    <citation type="journal article" date="2009" name="Science">
        <title>The B73 maize genome: complexity, diversity, and dynamics.</title>
        <authorList>
            <person name="Schnable P.S."/>
            <person name="Ware D."/>
            <person name="Fulton R.S."/>
            <person name="Stein J.C."/>
            <person name="Wei F."/>
            <person name="Pasternak S."/>
            <person name="Liang C."/>
            <person name="Zhang J."/>
            <person name="Fulton L."/>
            <person name="Graves T.A."/>
            <person name="Minx P."/>
            <person name="Reily A.D."/>
            <person name="Courtney L."/>
            <person name="Kruchowski S.S."/>
            <person name="Tomlinson C."/>
            <person name="Strong C."/>
            <person name="Delehaunty K."/>
            <person name="Fronick C."/>
            <person name="Courtney B."/>
            <person name="Rock S.M."/>
            <person name="Belter E."/>
            <person name="Du F."/>
            <person name="Kim K."/>
            <person name="Abbott R.M."/>
            <person name="Cotton M."/>
            <person name="Levy A."/>
            <person name="Marchetto P."/>
            <person name="Ochoa K."/>
            <person name="Jackson S.M."/>
            <person name="Gillam B."/>
            <person name="Chen W."/>
            <person name="Yan L."/>
            <person name="Higginbotham J."/>
            <person name="Cardenas M."/>
            <person name="Waligorski J."/>
            <person name="Applebaum E."/>
            <person name="Phelps L."/>
            <person name="Falcone J."/>
            <person name="Kanchi K."/>
            <person name="Thane T."/>
            <person name="Scimone A."/>
            <person name="Thane N."/>
            <person name="Henke J."/>
            <person name="Wang T."/>
            <person name="Ruppert J."/>
            <person name="Shah N."/>
            <person name="Rotter K."/>
            <person name="Hodges J."/>
            <person name="Ingenthron E."/>
            <person name="Cordes M."/>
            <person name="Kohlberg S."/>
            <person name="Sgro J."/>
            <person name="Delgado B."/>
            <person name="Mead K."/>
            <person name="Chinwalla A."/>
            <person name="Leonard S."/>
            <person name="Crouse K."/>
            <person name="Collura K."/>
            <person name="Kudrna D."/>
            <person name="Currie J."/>
            <person name="He R."/>
            <person name="Angelova A."/>
            <person name="Rajasekar S."/>
            <person name="Mueller T."/>
            <person name="Lomeli R."/>
            <person name="Scara G."/>
            <person name="Ko A."/>
            <person name="Delaney K."/>
            <person name="Wissotski M."/>
            <person name="Lopez G."/>
            <person name="Campos D."/>
            <person name="Braidotti M."/>
            <person name="Ashley E."/>
            <person name="Golser W."/>
            <person name="Kim H."/>
            <person name="Lee S."/>
            <person name="Lin J."/>
            <person name="Dujmic Z."/>
            <person name="Kim W."/>
            <person name="Talag J."/>
            <person name="Zuccolo A."/>
            <person name="Fan C."/>
            <person name="Sebastian A."/>
            <person name="Kramer M."/>
            <person name="Spiegel L."/>
            <person name="Nascimento L."/>
            <person name="Zutavern T."/>
            <person name="Miller B."/>
            <person name="Ambroise C."/>
            <person name="Muller S."/>
            <person name="Spooner W."/>
            <person name="Narechania A."/>
            <person name="Ren L."/>
            <person name="Wei S."/>
            <person name="Kumari S."/>
            <person name="Faga B."/>
            <person name="Levy M.J."/>
            <person name="McMahan L."/>
            <person name="Van Buren P."/>
            <person name="Vaughn M.W."/>
            <person name="Ying K."/>
            <person name="Yeh C.-T."/>
            <person name="Emrich S.J."/>
            <person name="Jia Y."/>
            <person name="Kalyanaraman A."/>
            <person name="Hsia A.-P."/>
            <person name="Barbazuk W.B."/>
            <person name="Baucom R.S."/>
            <person name="Brutnell T.P."/>
            <person name="Carpita N.C."/>
            <person name="Chaparro C."/>
            <person name="Chia J.-M."/>
            <person name="Deragon J.-M."/>
            <person name="Estill J.C."/>
            <person name="Fu Y."/>
            <person name="Jeddeloh J.A."/>
            <person name="Han Y."/>
            <person name="Lee H."/>
            <person name="Li P."/>
            <person name="Lisch D.R."/>
            <person name="Liu S."/>
            <person name="Liu Z."/>
            <person name="Nagel D.H."/>
            <person name="McCann M.C."/>
            <person name="SanMiguel P."/>
            <person name="Myers A.M."/>
            <person name="Nettleton D."/>
            <person name="Nguyen J."/>
            <person name="Penning B.W."/>
            <person name="Ponnala L."/>
            <person name="Schneider K.L."/>
            <person name="Schwartz D.C."/>
            <person name="Sharma A."/>
            <person name="Soderlund C."/>
            <person name="Springer N.M."/>
            <person name="Sun Q."/>
            <person name="Wang H."/>
            <person name="Waterman M."/>
            <person name="Westerman R."/>
            <person name="Wolfgruber T.K."/>
            <person name="Yang L."/>
            <person name="Yu Y."/>
            <person name="Zhang L."/>
            <person name="Zhou S."/>
            <person name="Zhu Q."/>
            <person name="Bennetzen J.L."/>
            <person name="Dawe R.K."/>
            <person name="Jiang J."/>
            <person name="Jiang N."/>
            <person name="Presting G.G."/>
            <person name="Wessler S.R."/>
            <person name="Aluru S."/>
            <person name="Martienssen R.A."/>
            <person name="Clifton S.W."/>
            <person name="McCombie W.R."/>
            <person name="Wing R.A."/>
            <person name="Wilson R.K."/>
        </authorList>
    </citation>
    <scope>NUCLEOTIDE SEQUENCE [LARGE SCALE GENOMIC DNA]</scope>
    <source>
        <strain evidence="14">cv. B73</strain>
    </source>
</reference>
<dbReference type="GeneID" id="103641434"/>